<keyword evidence="1" id="KW-0732">Signal</keyword>
<dbReference type="Pfam" id="PF10988">
    <property type="entry name" value="DUF2807"/>
    <property type="match status" value="1"/>
</dbReference>
<feature type="signal peptide" evidence="1">
    <location>
        <begin position="1"/>
        <end position="18"/>
    </location>
</feature>
<reference evidence="3 4" key="1">
    <citation type="submission" date="2016-10" db="EMBL/GenBank/DDBJ databases">
        <authorList>
            <person name="de Groot N.N."/>
        </authorList>
    </citation>
    <scope>NUCLEOTIDE SEQUENCE [LARGE SCALE GENOMIC DNA]</scope>
    <source>
        <strain evidence="3 4">DSM 23421</strain>
    </source>
</reference>
<proteinExistence type="predicted"/>
<evidence type="ECO:0000256" key="1">
    <source>
        <dbReference type="SAM" id="SignalP"/>
    </source>
</evidence>
<evidence type="ECO:0000313" key="3">
    <source>
        <dbReference type="EMBL" id="SDE34136.1"/>
    </source>
</evidence>
<dbReference type="OrthoDB" id="1174140at2"/>
<dbReference type="InterPro" id="IPR021255">
    <property type="entry name" value="DUF2807"/>
</dbReference>
<feature type="domain" description="Putative auto-transporter adhesin head GIN" evidence="2">
    <location>
        <begin position="52"/>
        <end position="250"/>
    </location>
</feature>
<sequence>MKIRLGILVLLFGLTLSAQDTSTFSSYETLEGVKIIQIQDNLCAILYPTHFFGVQIKGDKRLKDIIKWDFKDAVLKLYTTEENTTASYAEITLYVKDFEELRLSGNASVQTDEKMVMETFILNSGGNSSYNFPMECTDFTLISAGESTGYLDLTAESVHVQTKNNASTSIKTLGGRVSVELTDNSIVGLRGTAHALSATVNKKARLTAWALKAEDVYLFSSSTADIEIYAKNRLKINGQANSKIYVTGYPRQIDTININKKTNIFYHARN</sequence>
<dbReference type="Proteomes" id="UP000199109">
    <property type="component" value="Unassembled WGS sequence"/>
</dbReference>
<protein>
    <submittedName>
        <fullName evidence="3">Putative auto-transporter adhesin, head GIN domain</fullName>
    </submittedName>
</protein>
<evidence type="ECO:0000313" key="4">
    <source>
        <dbReference type="Proteomes" id="UP000199109"/>
    </source>
</evidence>
<name>A0A1G7C639_9FLAO</name>
<evidence type="ECO:0000259" key="2">
    <source>
        <dbReference type="Pfam" id="PF10988"/>
    </source>
</evidence>
<gene>
    <name evidence="3" type="ORF">SAMN05421636_104411</name>
</gene>
<feature type="chain" id="PRO_5011792511" evidence="1">
    <location>
        <begin position="19"/>
        <end position="270"/>
    </location>
</feature>
<keyword evidence="4" id="KW-1185">Reference proteome</keyword>
<dbReference type="AlphaFoldDB" id="A0A1G7C639"/>
<dbReference type="EMBL" id="FNAO01000004">
    <property type="protein sequence ID" value="SDE34136.1"/>
    <property type="molecule type" value="Genomic_DNA"/>
</dbReference>
<organism evidence="3 4">
    <name type="scientific">Pricia antarctica</name>
    <dbReference type="NCBI Taxonomy" id="641691"/>
    <lineage>
        <taxon>Bacteria</taxon>
        <taxon>Pseudomonadati</taxon>
        <taxon>Bacteroidota</taxon>
        <taxon>Flavobacteriia</taxon>
        <taxon>Flavobacteriales</taxon>
        <taxon>Flavobacteriaceae</taxon>
        <taxon>Pricia</taxon>
    </lineage>
</organism>
<dbReference type="Gene3D" id="2.160.20.120">
    <property type="match status" value="1"/>
</dbReference>
<dbReference type="RefSeq" id="WP_091868075.1">
    <property type="nucleotide sequence ID" value="NZ_FNAO01000004.1"/>
</dbReference>
<accession>A0A1G7C639</accession>